<dbReference type="GO" id="GO:0003700">
    <property type="term" value="F:DNA-binding transcription factor activity"/>
    <property type="evidence" value="ECO:0007669"/>
    <property type="project" value="InterPro"/>
</dbReference>
<dbReference type="InterPro" id="IPR053142">
    <property type="entry name" value="PchR_regulatory_protein"/>
</dbReference>
<dbReference type="InterPro" id="IPR018060">
    <property type="entry name" value="HTH_AraC"/>
</dbReference>
<dbReference type="Pfam" id="PF12833">
    <property type="entry name" value="HTH_18"/>
    <property type="match status" value="1"/>
</dbReference>
<evidence type="ECO:0000259" key="4">
    <source>
        <dbReference type="PROSITE" id="PS01124"/>
    </source>
</evidence>
<evidence type="ECO:0000256" key="3">
    <source>
        <dbReference type="ARBA" id="ARBA00023163"/>
    </source>
</evidence>
<name>A0A4R6WFH2_9SPHI</name>
<dbReference type="SUPFAM" id="SSF46689">
    <property type="entry name" value="Homeodomain-like"/>
    <property type="match status" value="2"/>
</dbReference>
<dbReference type="Proteomes" id="UP000295292">
    <property type="component" value="Unassembled WGS sequence"/>
</dbReference>
<proteinExistence type="predicted"/>
<gene>
    <name evidence="5" type="ORF">CLV99_3658</name>
</gene>
<reference evidence="5 6" key="1">
    <citation type="submission" date="2019-03" db="EMBL/GenBank/DDBJ databases">
        <title>Genomic Encyclopedia of Archaeal and Bacterial Type Strains, Phase II (KMG-II): from individual species to whole genera.</title>
        <authorList>
            <person name="Goeker M."/>
        </authorList>
    </citation>
    <scope>NUCLEOTIDE SEQUENCE [LARGE SCALE GENOMIC DNA]</scope>
    <source>
        <strain evidence="5 6">DSM 28353</strain>
    </source>
</reference>
<comment type="caution">
    <text evidence="5">The sequence shown here is derived from an EMBL/GenBank/DDBJ whole genome shotgun (WGS) entry which is preliminary data.</text>
</comment>
<dbReference type="SMART" id="SM00342">
    <property type="entry name" value="HTH_ARAC"/>
    <property type="match status" value="1"/>
</dbReference>
<evidence type="ECO:0000313" key="5">
    <source>
        <dbReference type="EMBL" id="TDQ75962.1"/>
    </source>
</evidence>
<keyword evidence="3" id="KW-0804">Transcription</keyword>
<keyword evidence="1" id="KW-0805">Transcription regulation</keyword>
<keyword evidence="6" id="KW-1185">Reference proteome</keyword>
<keyword evidence="2 5" id="KW-0238">DNA-binding</keyword>
<accession>A0A4R6WFH2</accession>
<dbReference type="InterPro" id="IPR009057">
    <property type="entry name" value="Homeodomain-like_sf"/>
</dbReference>
<protein>
    <submittedName>
        <fullName evidence="5">AraC-like DNA-binding protein</fullName>
    </submittedName>
</protein>
<dbReference type="RefSeq" id="WP_133585840.1">
    <property type="nucleotide sequence ID" value="NZ_SNYV01000016.1"/>
</dbReference>
<evidence type="ECO:0000256" key="2">
    <source>
        <dbReference type="ARBA" id="ARBA00023125"/>
    </source>
</evidence>
<dbReference type="PANTHER" id="PTHR47893">
    <property type="entry name" value="REGULATORY PROTEIN PCHR"/>
    <property type="match status" value="1"/>
</dbReference>
<dbReference type="PROSITE" id="PS01124">
    <property type="entry name" value="HTH_ARAC_FAMILY_2"/>
    <property type="match status" value="1"/>
</dbReference>
<evidence type="ECO:0000313" key="6">
    <source>
        <dbReference type="Proteomes" id="UP000295292"/>
    </source>
</evidence>
<organism evidence="5 6">
    <name type="scientific">Sphingobacterium yanglingense</name>
    <dbReference type="NCBI Taxonomy" id="1437280"/>
    <lineage>
        <taxon>Bacteria</taxon>
        <taxon>Pseudomonadati</taxon>
        <taxon>Bacteroidota</taxon>
        <taxon>Sphingobacteriia</taxon>
        <taxon>Sphingobacteriales</taxon>
        <taxon>Sphingobacteriaceae</taxon>
        <taxon>Sphingobacterium</taxon>
    </lineage>
</organism>
<dbReference type="GO" id="GO:0043565">
    <property type="term" value="F:sequence-specific DNA binding"/>
    <property type="evidence" value="ECO:0007669"/>
    <property type="project" value="InterPro"/>
</dbReference>
<dbReference type="Gene3D" id="1.10.10.60">
    <property type="entry name" value="Homeodomain-like"/>
    <property type="match status" value="2"/>
</dbReference>
<dbReference type="AlphaFoldDB" id="A0A4R6WFH2"/>
<dbReference type="EMBL" id="SNYV01000016">
    <property type="protein sequence ID" value="TDQ75962.1"/>
    <property type="molecule type" value="Genomic_DNA"/>
</dbReference>
<dbReference type="PRINTS" id="PR00032">
    <property type="entry name" value="HTHARAC"/>
</dbReference>
<feature type="domain" description="HTH araC/xylS-type" evidence="4">
    <location>
        <begin position="198"/>
        <end position="296"/>
    </location>
</feature>
<dbReference type="OrthoDB" id="799767at2"/>
<dbReference type="InterPro" id="IPR020449">
    <property type="entry name" value="Tscrpt_reg_AraC-type_HTH"/>
</dbReference>
<sequence>MTESGKKASNLEIVDFQSPASTSYPLNCISFDIHYALLNETTNQELSSPIDGFINILYPVQDNSCICPYFLKKQSYVIRGGENVIHPVKKGETLEWKNIYQDNLAIVLFISHEILSDFRIKFEQNSLRFSSGLLTSSDNRTRWLVNQLIDYIHHDNYLNRLRIQALLIDIIVHQIEGLYAENEKHEIIPNKSHYDKIVLARNLIHQDLSKNYTIPELAKYVGTNEQYLKKHFKQYFGKTVMSYITEKKMEHAKELILTGDYRVSDVAQMTGYKHSTHFTSAFKKYFGIIPNSLRYTFLIANEGARILSEFDSFINIL</sequence>
<evidence type="ECO:0000256" key="1">
    <source>
        <dbReference type="ARBA" id="ARBA00023015"/>
    </source>
</evidence>
<dbReference type="PANTHER" id="PTHR47893:SF1">
    <property type="entry name" value="REGULATORY PROTEIN PCHR"/>
    <property type="match status" value="1"/>
</dbReference>